<reference evidence="4 5" key="1">
    <citation type="submission" date="2015-11" db="EMBL/GenBank/DDBJ databases">
        <title>Expanding the genomic diversity of Burkholderia species for the development of highly accurate diagnostics.</title>
        <authorList>
            <person name="Sahl J."/>
            <person name="Keim P."/>
            <person name="Wagner D."/>
        </authorList>
    </citation>
    <scope>NUCLEOTIDE SEQUENCE [LARGE SCALE GENOMIC DNA]</scope>
    <source>
        <strain evidence="4 5">MSMB574WGS</strain>
    </source>
</reference>
<accession>A0A132EQC3</accession>
<dbReference type="InterPro" id="IPR002869">
    <property type="entry name" value="Pyrv_flavodox_OxRed_cen"/>
</dbReference>
<gene>
    <name evidence="4" type="ORF">WT57_05310</name>
</gene>
<dbReference type="EMBL" id="LPJX01000077">
    <property type="protein sequence ID" value="KWF56104.1"/>
    <property type="molecule type" value="Genomic_DNA"/>
</dbReference>
<dbReference type="Gene3D" id="3.40.50.970">
    <property type="match status" value="1"/>
</dbReference>
<evidence type="ECO:0000259" key="2">
    <source>
        <dbReference type="Pfam" id="PF01558"/>
    </source>
</evidence>
<dbReference type="NCBIfam" id="NF009588">
    <property type="entry name" value="PRK13029.1"/>
    <property type="match status" value="1"/>
</dbReference>
<dbReference type="GO" id="GO:0016903">
    <property type="term" value="F:oxidoreductase activity, acting on the aldehyde or oxo group of donors"/>
    <property type="evidence" value="ECO:0007669"/>
    <property type="project" value="InterPro"/>
</dbReference>
<dbReference type="InterPro" id="IPR051457">
    <property type="entry name" value="2-oxoacid:Fd_oxidoreductase"/>
</dbReference>
<keyword evidence="4" id="KW-0670">Pyruvate</keyword>
<name>A0A132EQC3_9BURK</name>
<dbReference type="Proteomes" id="UP000061512">
    <property type="component" value="Unassembled WGS sequence"/>
</dbReference>
<dbReference type="SUPFAM" id="SSF53323">
    <property type="entry name" value="Pyruvate-ferredoxin oxidoreductase, PFOR, domain III"/>
    <property type="match status" value="1"/>
</dbReference>
<dbReference type="InterPro" id="IPR029061">
    <property type="entry name" value="THDP-binding"/>
</dbReference>
<evidence type="ECO:0000259" key="3">
    <source>
        <dbReference type="Pfam" id="PF20169"/>
    </source>
</evidence>
<dbReference type="InterPro" id="IPR046667">
    <property type="entry name" value="DUF6537"/>
</dbReference>
<dbReference type="NCBIfam" id="NF009589">
    <property type="entry name" value="PRK13030.1"/>
    <property type="match status" value="1"/>
</dbReference>
<comment type="caution">
    <text evidence="4">The sequence shown here is derived from an EMBL/GenBank/DDBJ whole genome shotgun (WGS) entry which is preliminary data.</text>
</comment>
<keyword evidence="1" id="KW-0560">Oxidoreductase</keyword>
<dbReference type="PANTHER" id="PTHR48084:SF3">
    <property type="entry name" value="SUBUNIT OF PYRUVATE:FLAVODOXIN OXIDOREDUCTASE"/>
    <property type="match status" value="1"/>
</dbReference>
<dbReference type="AlphaFoldDB" id="A0A132EQC3"/>
<evidence type="ECO:0000313" key="4">
    <source>
        <dbReference type="EMBL" id="KWF56104.1"/>
    </source>
</evidence>
<protein>
    <submittedName>
        <fullName evidence="4">Indolepyruvate ferredoxin oxidoreductase</fullName>
    </submittedName>
</protein>
<dbReference type="PANTHER" id="PTHR48084">
    <property type="entry name" value="2-OXOGLUTARATE OXIDOREDUCTASE SUBUNIT KORB-RELATED"/>
    <property type="match status" value="1"/>
</dbReference>
<feature type="domain" description="DUF6537" evidence="3">
    <location>
        <begin position="939"/>
        <end position="1139"/>
    </location>
</feature>
<dbReference type="CDD" id="cd07034">
    <property type="entry name" value="TPP_PYR_PFOR_IOR-alpha_like"/>
    <property type="match status" value="1"/>
</dbReference>
<sequence length="1157" mass="125062">MALREVTLDDKYVLDTGRIFLTGVQALVRLPLMQHRRDRAAGLDTAGYISGYRGSPLGTYDGELGKARTFLDAANVVFVPGVNEDLAATAVWGTQQAEAGGDGKYDGVFAIWYGKGPGVDRSGDAFRHANLAGSSKHGGVLVLTGDDHTCESSTTCHQSELALVDASIPILSPSGVQEVLDYGLIGWALSRYSGCWVALKCVKDTADASAVVDVDPARVDIVLPDGSALPPGGLNLRQPDTPQEQEYRLHNHKLDAVRAFVRANRLDKVVLGAARPRFGIVTHGKSYLDLLQAIDELGLTETALAAMGVAIYKVACTWPLEPESLREFACGLELLMVVEEKRSLLESQIKDCLYGMPNAPAVIGKRDEQGRKLFPVEMSLNPVQIAIALGQRIARLAGDAGIAERVAMLTELNQVALAPEAMQRSFYFCSGCPHNSSTVIPPGSKAYAGIGCSWMAQTMDRNTLGYTQMGAEGMAWVGEAPFSTRTHMFQNMGDGTYFHSGLLAVRAALAAGTNITFKILYNDAVAMTGGQRHDGHLSPAAITAQVHAEGVRRIAVVSDDPSKYPVDAGWAPGVTVHHRDALQTVQQTLRDIPGVTVLVYDQTCAAEKRRRRKRGQLPDPARRVVINDLVCEGCGDCGLKSNCVSLLPLETEFGRKREIDPSSCNKDETCNNGFCPSFVTVKGGTPRRSVAGDLGAPPFPVLPEPELPSLEARAFSMIVTGVGGTGIVTIGAILGMAAHLEGKGCGILDMAGLAQKGGSVWTHLRFGKHPAAIKAIRIAAGGADVVLGCDMVVAASHKTLATTRKGTTRMLINTHEAMTGEFARHPDLAFPAADLRAGIVGAVGDTQVEFVDATRYARDLFGDSLAGNVFMLGYAYQRGLIPVGADAINAAIELNGAAVSSNQAAFLWGRRIALFPDAPRKSAGVALPARESLRLSATVDEMIERRVAFLTAYQDAAYAQRYRARVDQVREWERRVSPRQDAVTRAVANAYFRLLAYKDEYEVARLHAAPEFVERLKQQFEGDFRIAFNLAPPLLAGRDEQTGEPRKKEYGAWVLPTFRLLAKLKFLRGTPFDPFGHTAERRMERDLIVRYEQTIDEIVRCGNARNLSAVLRAASIAEKIRGYGHVKARNLRSVDAEWQAAVAQLARPAVIELKEIA</sequence>
<dbReference type="Gene3D" id="3.40.920.10">
    <property type="entry name" value="Pyruvate-ferredoxin oxidoreductase, PFOR, domain III"/>
    <property type="match status" value="1"/>
</dbReference>
<proteinExistence type="predicted"/>
<feature type="domain" description="Pyruvate/ketoisovalerate oxidoreductase catalytic" evidence="2">
    <location>
        <begin position="723"/>
        <end position="909"/>
    </location>
</feature>
<dbReference type="InterPro" id="IPR009014">
    <property type="entry name" value="Transketo_C/PFOR_II"/>
</dbReference>
<organism evidence="4 5">
    <name type="scientific">Burkholderia pseudomultivorans</name>
    <dbReference type="NCBI Taxonomy" id="1207504"/>
    <lineage>
        <taxon>Bacteria</taxon>
        <taxon>Pseudomonadati</taxon>
        <taxon>Pseudomonadota</taxon>
        <taxon>Betaproteobacteria</taxon>
        <taxon>Burkholderiales</taxon>
        <taxon>Burkholderiaceae</taxon>
        <taxon>Burkholderia</taxon>
        <taxon>Burkholderia cepacia complex</taxon>
    </lineage>
</organism>
<dbReference type="Pfam" id="PF20169">
    <property type="entry name" value="DUF6537"/>
    <property type="match status" value="1"/>
</dbReference>
<dbReference type="InterPro" id="IPR002880">
    <property type="entry name" value="Pyrv_Fd/Flavodoxin_OxRdtase_N"/>
</dbReference>
<evidence type="ECO:0000256" key="1">
    <source>
        <dbReference type="ARBA" id="ARBA00023002"/>
    </source>
</evidence>
<dbReference type="InterPro" id="IPR019752">
    <property type="entry name" value="Pyrv/ketoisovalerate_OxRed_cat"/>
</dbReference>
<dbReference type="SUPFAM" id="SSF52922">
    <property type="entry name" value="TK C-terminal domain-like"/>
    <property type="match status" value="1"/>
</dbReference>
<dbReference type="SUPFAM" id="SSF52518">
    <property type="entry name" value="Thiamin diphosphate-binding fold (THDP-binding)"/>
    <property type="match status" value="2"/>
</dbReference>
<dbReference type="Pfam" id="PF01558">
    <property type="entry name" value="POR"/>
    <property type="match status" value="1"/>
</dbReference>
<evidence type="ECO:0000313" key="5">
    <source>
        <dbReference type="Proteomes" id="UP000061512"/>
    </source>
</evidence>